<feature type="region of interest" description="Disordered" evidence="2">
    <location>
        <begin position="548"/>
        <end position="605"/>
    </location>
</feature>
<evidence type="ECO:0000259" key="3">
    <source>
        <dbReference type="SMART" id="SM00939"/>
    </source>
</evidence>
<proteinExistence type="predicted"/>
<dbReference type="SUPFAM" id="SSF53474">
    <property type="entry name" value="alpha/beta-Hydrolases"/>
    <property type="match status" value="1"/>
</dbReference>
<dbReference type="Gene3D" id="1.10.3020.10">
    <property type="entry name" value="alpha-amino acid ester hydrolase ( Helical cap domain)"/>
    <property type="match status" value="1"/>
</dbReference>
<keyword evidence="1 4" id="KW-0378">Hydrolase</keyword>
<dbReference type="PANTHER" id="PTHR43056">
    <property type="entry name" value="PEPTIDASE S9 PROLYL OLIGOPEPTIDASE"/>
    <property type="match status" value="1"/>
</dbReference>
<feature type="compositionally biased region" description="Polar residues" evidence="2">
    <location>
        <begin position="557"/>
        <end position="578"/>
    </location>
</feature>
<evidence type="ECO:0000256" key="1">
    <source>
        <dbReference type="ARBA" id="ARBA00022801"/>
    </source>
</evidence>
<name>A0ABT3YI54_9HYPH</name>
<dbReference type="RefSeq" id="WP_267613468.1">
    <property type="nucleotide sequence ID" value="NZ_JAOVZQ010000001.1"/>
</dbReference>
<dbReference type="InterPro" id="IPR005674">
    <property type="entry name" value="CocE/Ser_esterase"/>
</dbReference>
<dbReference type="InterPro" id="IPR013736">
    <property type="entry name" value="Xaa-Pro_dipept_C"/>
</dbReference>
<dbReference type="NCBIfam" id="TIGR00976">
    <property type="entry name" value="CocE_NonD"/>
    <property type="match status" value="2"/>
</dbReference>
<gene>
    <name evidence="4" type="ORF">OEG82_16415</name>
</gene>
<reference evidence="4" key="1">
    <citation type="submission" date="2022-10" db="EMBL/GenBank/DDBJ databases">
        <title>Hoeflea sp. J2-29, isolated from marine algae.</title>
        <authorList>
            <person name="Kristyanto S."/>
            <person name="Kim J.M."/>
            <person name="Jeon C.O."/>
        </authorList>
    </citation>
    <scope>NUCLEOTIDE SEQUENCE</scope>
    <source>
        <strain evidence="4">J2-29</strain>
    </source>
</reference>
<dbReference type="InterPro" id="IPR050585">
    <property type="entry name" value="Xaa-Pro_dipeptidyl-ppase/CocE"/>
</dbReference>
<dbReference type="GO" id="GO:0016787">
    <property type="term" value="F:hydrolase activity"/>
    <property type="evidence" value="ECO:0007669"/>
    <property type="project" value="UniProtKB-KW"/>
</dbReference>
<organism evidence="4 5">
    <name type="scientific">Hoeflea ulvae</name>
    <dbReference type="NCBI Taxonomy" id="2983764"/>
    <lineage>
        <taxon>Bacteria</taxon>
        <taxon>Pseudomonadati</taxon>
        <taxon>Pseudomonadota</taxon>
        <taxon>Alphaproteobacteria</taxon>
        <taxon>Hyphomicrobiales</taxon>
        <taxon>Rhizobiaceae</taxon>
        <taxon>Hoeflea</taxon>
    </lineage>
</organism>
<evidence type="ECO:0000313" key="4">
    <source>
        <dbReference type="EMBL" id="MCY0095587.1"/>
    </source>
</evidence>
<feature type="domain" description="Xaa-Pro dipeptidyl-peptidase C-terminal" evidence="3">
    <location>
        <begin position="296"/>
        <end position="542"/>
    </location>
</feature>
<dbReference type="SUPFAM" id="SSF49785">
    <property type="entry name" value="Galactose-binding domain-like"/>
    <property type="match status" value="1"/>
</dbReference>
<dbReference type="Pfam" id="PF08530">
    <property type="entry name" value="PepX_C"/>
    <property type="match status" value="1"/>
</dbReference>
<dbReference type="Gene3D" id="3.40.50.1820">
    <property type="entry name" value="alpha/beta hydrolase"/>
    <property type="match status" value="1"/>
</dbReference>
<dbReference type="InterPro" id="IPR008979">
    <property type="entry name" value="Galactose-bd-like_sf"/>
</dbReference>
<dbReference type="InterPro" id="IPR029058">
    <property type="entry name" value="AB_hydrolase_fold"/>
</dbReference>
<dbReference type="SMART" id="SM00939">
    <property type="entry name" value="PepX_C"/>
    <property type="match status" value="1"/>
</dbReference>
<dbReference type="InterPro" id="IPR000383">
    <property type="entry name" value="Xaa-Pro-like_dom"/>
</dbReference>
<keyword evidence="5" id="KW-1185">Reference proteome</keyword>
<sequence>MASFMPEIQTDFPREIIEIADQPIVMPDGCRLSARVWMPKDAEDHPVPLILEHLPYRKRDGTIVRDSLTHPWMAGQGYACVRVDMRGNGDSEGLMADEYTAQELQDACDVIAWAVAQPWCSGTAGMMGISWGGFNSLQVAALRPPALKAIITICSTVDRFADDIHLKGGCLLGENFGWAANMLSYSSRPPDPLLIGPGWRELWLNRLEHMPFLAREWISRQARDDYWKHGSVCEDFGAIEAAVLSIGGWHDGYRNTISHLVENIEAPVKGIVGPWIHKYPHYAGPEPRIGFLQEAKRWWDHWLKGADNGAESLPAYRAWLMDSIKPQRWVDERPGRWIAESEWPSPDSDELVLKLGDGSLGEAELTTAVPVNTPNDCGSQAGEYFPFAYGPELPDEQTPDDLRSACFDGEVLTETLDIVGAPKLALTLHSDKPMAQLVVRLCDLRPDGTSALITMGVLNLTHSKSSEQPELLTPGEVFDTTVVLDQIAYRIPAGHRLRIAVSTACWPFIWPTPERATVTLEAGKLALPLRTVIADADECSFEKPVGATPWQHENLRPSASTRQSETDPATGVVTTTIFNDAGENRDSDHGLVSGSTTHETWSIHPDDPLSATSHIRWEQTIGRDHWQTATVAEMKMRCDRDWFYITGKLVATENGEVMFDKDWDEKIARRFV</sequence>
<dbReference type="Proteomes" id="UP001081283">
    <property type="component" value="Unassembled WGS sequence"/>
</dbReference>
<dbReference type="EMBL" id="JAOVZQ010000001">
    <property type="protein sequence ID" value="MCY0095587.1"/>
    <property type="molecule type" value="Genomic_DNA"/>
</dbReference>
<dbReference type="Gene3D" id="2.60.120.260">
    <property type="entry name" value="Galactose-binding domain-like"/>
    <property type="match status" value="1"/>
</dbReference>
<evidence type="ECO:0000313" key="5">
    <source>
        <dbReference type="Proteomes" id="UP001081283"/>
    </source>
</evidence>
<evidence type="ECO:0000256" key="2">
    <source>
        <dbReference type="SAM" id="MobiDB-lite"/>
    </source>
</evidence>
<comment type="caution">
    <text evidence="4">The sequence shown here is derived from an EMBL/GenBank/DDBJ whole genome shotgun (WGS) entry which is preliminary data.</text>
</comment>
<protein>
    <submittedName>
        <fullName evidence="4">CocE/NonD family hydrolase</fullName>
    </submittedName>
</protein>
<dbReference type="PANTHER" id="PTHR43056:SF10">
    <property type="entry name" value="COCE_NOND FAMILY, PUTATIVE (AFU_ORTHOLOGUE AFUA_7G00600)-RELATED"/>
    <property type="match status" value="1"/>
</dbReference>
<accession>A0ABT3YI54</accession>
<dbReference type="Pfam" id="PF02129">
    <property type="entry name" value="Peptidase_S15"/>
    <property type="match status" value="1"/>
</dbReference>